<feature type="domain" description="Histidine kinase" evidence="6">
    <location>
        <begin position="244"/>
        <end position="462"/>
    </location>
</feature>
<evidence type="ECO:0000259" key="7">
    <source>
        <dbReference type="PROSITE" id="PS50110"/>
    </source>
</evidence>
<dbReference type="SMART" id="SM00388">
    <property type="entry name" value="HisKA"/>
    <property type="match status" value="1"/>
</dbReference>
<dbReference type="RefSeq" id="WP_188965092.1">
    <property type="nucleotide sequence ID" value="NZ_BMKW01000001.1"/>
</dbReference>
<feature type="transmembrane region" description="Helical" evidence="5">
    <location>
        <begin position="94"/>
        <end position="113"/>
    </location>
</feature>
<evidence type="ECO:0000256" key="1">
    <source>
        <dbReference type="ARBA" id="ARBA00000085"/>
    </source>
</evidence>
<dbReference type="InterPro" id="IPR003661">
    <property type="entry name" value="HisK_dim/P_dom"/>
</dbReference>
<keyword evidence="3 4" id="KW-0597">Phosphoprotein</keyword>
<gene>
    <name evidence="8" type="ORF">GCM10011320_02470</name>
</gene>
<keyword evidence="9" id="KW-1185">Reference proteome</keyword>
<evidence type="ECO:0000256" key="3">
    <source>
        <dbReference type="ARBA" id="ARBA00022553"/>
    </source>
</evidence>
<feature type="transmembrane region" description="Helical" evidence="5">
    <location>
        <begin position="186"/>
        <end position="209"/>
    </location>
</feature>
<proteinExistence type="predicted"/>
<dbReference type="PANTHER" id="PTHR45339:SF5">
    <property type="entry name" value="HISTIDINE KINASE"/>
    <property type="match status" value="1"/>
</dbReference>
<dbReference type="PANTHER" id="PTHR45339">
    <property type="entry name" value="HYBRID SIGNAL TRANSDUCTION HISTIDINE KINASE J"/>
    <property type="match status" value="1"/>
</dbReference>
<dbReference type="InterPro" id="IPR036890">
    <property type="entry name" value="HATPase_C_sf"/>
</dbReference>
<sequence>MPLHPPTIFAIAWLLALILGSLQLLLWRQDRKQRPLAWIGGGFLSAAAGAALLSARGHIPDFVSVVVANALVLFAYALIWTGMRQFMRRPPRPAAMALGSVLWVLACQVPAFYESFSLRLILASLVCGAYSSAGAWELLQGPAVARLPSSRPLAALLMVNATLVVSRIPLFHLLPHPEVGMGLPTMSVAFGFVSMTSVVVFVGIAMLMVSLAKEQAEQRSNALLAAARDASERANEEKSRFLARMSHELRTLLNSVLGMAQSLASDPALTPAQRDRAETLERAGRHLVAIVNDSLDLGRIEAGRLELAPRPVDLRAQLQEAVELMRPSSLEKRIALSLQPLPPLPDAVLVDPVRLRQILLNLLGNAVKFTPEGGQIAVSVLSGQAGLTIAITDSGPGVPEESRARLFQDYERVGADAAGTEGTGLGLAITAALAEAMGGRAWYAPGPGGVGSCFSVTLPLPAVAPPAPVEPPAPEPPKRTEALRILVVDDIAANRMVAEALLGQLGHRVQSVADGPSAIALLEEESLPDVVLMDIFMPEMDGYEAARRIRALPGPASRVPILAVTAEAGPEEERACLASGMDGHIAKPIDRDTLLRAVADAVRVRA</sequence>
<dbReference type="SUPFAM" id="SSF52172">
    <property type="entry name" value="CheY-like"/>
    <property type="match status" value="1"/>
</dbReference>
<dbReference type="Gene3D" id="1.10.287.130">
    <property type="match status" value="1"/>
</dbReference>
<dbReference type="InterPro" id="IPR005467">
    <property type="entry name" value="His_kinase_dom"/>
</dbReference>
<comment type="caution">
    <text evidence="8">The sequence shown here is derived from an EMBL/GenBank/DDBJ whole genome shotgun (WGS) entry which is preliminary data.</text>
</comment>
<dbReference type="Pfam" id="PF00512">
    <property type="entry name" value="HisKA"/>
    <property type="match status" value="1"/>
</dbReference>
<dbReference type="GO" id="GO:0000155">
    <property type="term" value="F:phosphorelay sensor kinase activity"/>
    <property type="evidence" value="ECO:0007669"/>
    <property type="project" value="InterPro"/>
</dbReference>
<dbReference type="AlphaFoldDB" id="A0A917NHU1"/>
<accession>A0A917NHU1</accession>
<dbReference type="Proteomes" id="UP000661507">
    <property type="component" value="Unassembled WGS sequence"/>
</dbReference>
<dbReference type="EC" id="2.7.13.3" evidence="2"/>
<organism evidence="8 9">
    <name type="scientific">Neoroseomonas lacus</name>
    <dbReference type="NCBI Taxonomy" id="287609"/>
    <lineage>
        <taxon>Bacteria</taxon>
        <taxon>Pseudomonadati</taxon>
        <taxon>Pseudomonadota</taxon>
        <taxon>Alphaproteobacteria</taxon>
        <taxon>Acetobacterales</taxon>
        <taxon>Acetobacteraceae</taxon>
        <taxon>Neoroseomonas</taxon>
    </lineage>
</organism>
<dbReference type="InterPro" id="IPR004358">
    <property type="entry name" value="Sig_transdc_His_kin-like_C"/>
</dbReference>
<dbReference type="PROSITE" id="PS50109">
    <property type="entry name" value="HIS_KIN"/>
    <property type="match status" value="1"/>
</dbReference>
<reference evidence="8" key="1">
    <citation type="journal article" date="2014" name="Int. J. Syst. Evol. Microbiol.">
        <title>Complete genome sequence of Corynebacterium casei LMG S-19264T (=DSM 44701T), isolated from a smear-ripened cheese.</title>
        <authorList>
            <consortium name="US DOE Joint Genome Institute (JGI-PGF)"/>
            <person name="Walter F."/>
            <person name="Albersmeier A."/>
            <person name="Kalinowski J."/>
            <person name="Ruckert C."/>
        </authorList>
    </citation>
    <scope>NUCLEOTIDE SEQUENCE</scope>
    <source>
        <strain evidence="8">CGMCC 1.3617</strain>
    </source>
</reference>
<dbReference type="Gene3D" id="3.30.565.10">
    <property type="entry name" value="Histidine kinase-like ATPase, C-terminal domain"/>
    <property type="match status" value="1"/>
</dbReference>
<dbReference type="Gene3D" id="3.40.50.2300">
    <property type="match status" value="1"/>
</dbReference>
<protein>
    <recommendedName>
        <fullName evidence="2">histidine kinase</fullName>
        <ecNumber evidence="2">2.7.13.3</ecNumber>
    </recommendedName>
</protein>
<dbReference type="SUPFAM" id="SSF47384">
    <property type="entry name" value="Homodimeric domain of signal transducing histidine kinase"/>
    <property type="match status" value="1"/>
</dbReference>
<dbReference type="SMART" id="SM00387">
    <property type="entry name" value="HATPase_c"/>
    <property type="match status" value="1"/>
</dbReference>
<feature type="domain" description="Response regulatory" evidence="7">
    <location>
        <begin position="484"/>
        <end position="602"/>
    </location>
</feature>
<keyword evidence="5" id="KW-1133">Transmembrane helix</keyword>
<dbReference type="PRINTS" id="PR00344">
    <property type="entry name" value="BCTRLSENSOR"/>
</dbReference>
<keyword evidence="5" id="KW-0472">Membrane</keyword>
<dbReference type="InterPro" id="IPR003594">
    <property type="entry name" value="HATPase_dom"/>
</dbReference>
<evidence type="ECO:0000313" key="8">
    <source>
        <dbReference type="EMBL" id="GGI99276.1"/>
    </source>
</evidence>
<feature type="transmembrane region" description="Helical" evidence="5">
    <location>
        <begin position="62"/>
        <end position="82"/>
    </location>
</feature>
<feature type="transmembrane region" description="Helical" evidence="5">
    <location>
        <begin position="6"/>
        <end position="27"/>
    </location>
</feature>
<evidence type="ECO:0000256" key="5">
    <source>
        <dbReference type="SAM" id="Phobius"/>
    </source>
</evidence>
<evidence type="ECO:0000313" key="9">
    <source>
        <dbReference type="Proteomes" id="UP000661507"/>
    </source>
</evidence>
<comment type="catalytic activity">
    <reaction evidence="1">
        <text>ATP + protein L-histidine = ADP + protein N-phospho-L-histidine.</text>
        <dbReference type="EC" id="2.7.13.3"/>
    </reaction>
</comment>
<dbReference type="InterPro" id="IPR011006">
    <property type="entry name" value="CheY-like_superfamily"/>
</dbReference>
<dbReference type="Pfam" id="PF02518">
    <property type="entry name" value="HATPase_c"/>
    <property type="match status" value="1"/>
</dbReference>
<feature type="transmembrane region" description="Helical" evidence="5">
    <location>
        <begin position="151"/>
        <end position="174"/>
    </location>
</feature>
<evidence type="ECO:0000256" key="2">
    <source>
        <dbReference type="ARBA" id="ARBA00012438"/>
    </source>
</evidence>
<feature type="transmembrane region" description="Helical" evidence="5">
    <location>
        <begin position="119"/>
        <end position="139"/>
    </location>
</feature>
<feature type="transmembrane region" description="Helical" evidence="5">
    <location>
        <begin position="36"/>
        <end position="56"/>
    </location>
</feature>
<dbReference type="InterPro" id="IPR036097">
    <property type="entry name" value="HisK_dim/P_sf"/>
</dbReference>
<feature type="modified residue" description="4-aspartylphosphate" evidence="4">
    <location>
        <position position="534"/>
    </location>
</feature>
<dbReference type="CDD" id="cd00082">
    <property type="entry name" value="HisKA"/>
    <property type="match status" value="1"/>
</dbReference>
<dbReference type="SUPFAM" id="SSF55874">
    <property type="entry name" value="ATPase domain of HSP90 chaperone/DNA topoisomerase II/histidine kinase"/>
    <property type="match status" value="1"/>
</dbReference>
<dbReference type="CDD" id="cd17546">
    <property type="entry name" value="REC_hyHK_CKI1_RcsC-like"/>
    <property type="match status" value="1"/>
</dbReference>
<evidence type="ECO:0000259" key="6">
    <source>
        <dbReference type="PROSITE" id="PS50109"/>
    </source>
</evidence>
<name>A0A917NHU1_9PROT</name>
<dbReference type="SMART" id="SM00448">
    <property type="entry name" value="REC"/>
    <property type="match status" value="1"/>
</dbReference>
<dbReference type="EMBL" id="BMKW01000001">
    <property type="protein sequence ID" value="GGI99276.1"/>
    <property type="molecule type" value="Genomic_DNA"/>
</dbReference>
<dbReference type="Pfam" id="PF00072">
    <property type="entry name" value="Response_reg"/>
    <property type="match status" value="1"/>
</dbReference>
<reference evidence="8" key="2">
    <citation type="submission" date="2020-09" db="EMBL/GenBank/DDBJ databases">
        <authorList>
            <person name="Sun Q."/>
            <person name="Zhou Y."/>
        </authorList>
    </citation>
    <scope>NUCLEOTIDE SEQUENCE</scope>
    <source>
        <strain evidence="8">CGMCC 1.3617</strain>
    </source>
</reference>
<keyword evidence="5" id="KW-0812">Transmembrane</keyword>
<evidence type="ECO:0000256" key="4">
    <source>
        <dbReference type="PROSITE-ProRule" id="PRU00169"/>
    </source>
</evidence>
<dbReference type="PROSITE" id="PS50110">
    <property type="entry name" value="RESPONSE_REGULATORY"/>
    <property type="match status" value="1"/>
</dbReference>
<dbReference type="InterPro" id="IPR001789">
    <property type="entry name" value="Sig_transdc_resp-reg_receiver"/>
</dbReference>